<keyword evidence="9" id="KW-0289">Folate biosynthesis</keyword>
<evidence type="ECO:0000256" key="9">
    <source>
        <dbReference type="ARBA" id="ARBA00022909"/>
    </source>
</evidence>
<evidence type="ECO:0000256" key="12">
    <source>
        <dbReference type="ARBA" id="ARBA00033413"/>
    </source>
</evidence>
<dbReference type="NCBIfam" id="TIGR01498">
    <property type="entry name" value="folK"/>
    <property type="match status" value="1"/>
</dbReference>
<dbReference type="InterPro" id="IPR000550">
    <property type="entry name" value="Hppk"/>
</dbReference>
<proteinExistence type="inferred from homology"/>
<evidence type="ECO:0000256" key="6">
    <source>
        <dbReference type="ARBA" id="ARBA00022741"/>
    </source>
</evidence>
<organism evidence="14 15">
    <name type="scientific">Sneathiella chinensis</name>
    <dbReference type="NCBI Taxonomy" id="349750"/>
    <lineage>
        <taxon>Bacteria</taxon>
        <taxon>Pseudomonadati</taxon>
        <taxon>Pseudomonadota</taxon>
        <taxon>Alphaproteobacteria</taxon>
        <taxon>Sneathiellales</taxon>
        <taxon>Sneathiellaceae</taxon>
        <taxon>Sneathiella</taxon>
    </lineage>
</organism>
<dbReference type="SUPFAM" id="SSF55083">
    <property type="entry name" value="6-hydroxymethyl-7,8-dihydropterin pyrophosphokinase, HPPK"/>
    <property type="match status" value="1"/>
</dbReference>
<comment type="similarity">
    <text evidence="2">Belongs to the HPPK family.</text>
</comment>
<accession>A0ABQ5U5D2</accession>
<dbReference type="EMBL" id="BSNF01000008">
    <property type="protein sequence ID" value="GLQ07367.1"/>
    <property type="molecule type" value="Genomic_DNA"/>
</dbReference>
<reference evidence="14" key="2">
    <citation type="submission" date="2023-01" db="EMBL/GenBank/DDBJ databases">
        <title>Draft genome sequence of Sneathiella chinensis strain NBRC 103408.</title>
        <authorList>
            <person name="Sun Q."/>
            <person name="Mori K."/>
        </authorList>
    </citation>
    <scope>NUCLEOTIDE SEQUENCE</scope>
    <source>
        <strain evidence="14">NBRC 103408</strain>
    </source>
</reference>
<dbReference type="Gene3D" id="3.30.70.560">
    <property type="entry name" value="7,8-Dihydro-6-hydroxymethylpterin-pyrophosphokinase HPPK"/>
    <property type="match status" value="1"/>
</dbReference>
<dbReference type="RefSeq" id="WP_169561445.1">
    <property type="nucleotide sequence ID" value="NZ_BSNF01000008.1"/>
</dbReference>
<name>A0ABQ5U5D2_9PROT</name>
<evidence type="ECO:0000256" key="8">
    <source>
        <dbReference type="ARBA" id="ARBA00022840"/>
    </source>
</evidence>
<evidence type="ECO:0000256" key="3">
    <source>
        <dbReference type="ARBA" id="ARBA00013253"/>
    </source>
</evidence>
<gene>
    <name evidence="14" type="ORF">GCM10007924_25880</name>
</gene>
<dbReference type="InterPro" id="IPR035907">
    <property type="entry name" value="Hppk_sf"/>
</dbReference>
<evidence type="ECO:0000256" key="11">
    <source>
        <dbReference type="ARBA" id="ARBA00029766"/>
    </source>
</evidence>
<evidence type="ECO:0000256" key="10">
    <source>
        <dbReference type="ARBA" id="ARBA00029409"/>
    </source>
</evidence>
<evidence type="ECO:0000313" key="14">
    <source>
        <dbReference type="EMBL" id="GLQ07367.1"/>
    </source>
</evidence>
<evidence type="ECO:0000313" key="15">
    <source>
        <dbReference type="Proteomes" id="UP001161409"/>
    </source>
</evidence>
<keyword evidence="8" id="KW-0067">ATP-binding</keyword>
<comment type="caution">
    <text evidence="14">The sequence shown here is derived from an EMBL/GenBank/DDBJ whole genome shotgun (WGS) entry which is preliminary data.</text>
</comment>
<keyword evidence="15" id="KW-1185">Reference proteome</keyword>
<dbReference type="PANTHER" id="PTHR43071">
    <property type="entry name" value="2-AMINO-4-HYDROXY-6-HYDROXYMETHYLDIHYDROPTERIDINE PYROPHOSPHOKINASE"/>
    <property type="match status" value="1"/>
</dbReference>
<dbReference type="Pfam" id="PF01288">
    <property type="entry name" value="HPPK"/>
    <property type="match status" value="1"/>
</dbReference>
<dbReference type="EC" id="2.7.6.3" evidence="3"/>
<protein>
    <recommendedName>
        <fullName evidence="4">2-amino-4-hydroxy-6-hydroxymethyldihydropteridine pyrophosphokinase</fullName>
        <ecNumber evidence="3">2.7.6.3</ecNumber>
    </recommendedName>
    <alternativeName>
        <fullName evidence="11">6-hydroxymethyl-7,8-dihydropterin pyrophosphokinase</fullName>
    </alternativeName>
    <alternativeName>
        <fullName evidence="12">7,8-dihydro-6-hydroxymethylpterin-pyrophosphokinase</fullName>
    </alternativeName>
</protein>
<evidence type="ECO:0000256" key="2">
    <source>
        <dbReference type="ARBA" id="ARBA00005810"/>
    </source>
</evidence>
<comment type="pathway">
    <text evidence="1">Cofactor biosynthesis; tetrahydrofolate biosynthesis; 2-amino-4-hydroxy-6-hydroxymethyl-7,8-dihydropteridine diphosphate from 7,8-dihydroneopterin triphosphate: step 4/4.</text>
</comment>
<evidence type="ECO:0000256" key="7">
    <source>
        <dbReference type="ARBA" id="ARBA00022777"/>
    </source>
</evidence>
<dbReference type="PANTHER" id="PTHR43071:SF1">
    <property type="entry name" value="2-AMINO-4-HYDROXY-6-HYDROXYMETHYLDIHYDROPTERIDINE PYROPHOSPHOKINASE"/>
    <property type="match status" value="1"/>
</dbReference>
<reference evidence="14" key="1">
    <citation type="journal article" date="2014" name="Int. J. Syst. Evol. Microbiol.">
        <title>Complete genome of a new Firmicutes species belonging to the dominant human colonic microbiota ('Ruminococcus bicirculans') reveals two chromosomes and a selective capacity to utilize plant glucans.</title>
        <authorList>
            <consortium name="NISC Comparative Sequencing Program"/>
            <person name="Wegmann U."/>
            <person name="Louis P."/>
            <person name="Goesmann A."/>
            <person name="Henrissat B."/>
            <person name="Duncan S.H."/>
            <person name="Flint H.J."/>
        </authorList>
    </citation>
    <scope>NUCLEOTIDE SEQUENCE</scope>
    <source>
        <strain evidence="14">NBRC 103408</strain>
    </source>
</reference>
<keyword evidence="7" id="KW-0418">Kinase</keyword>
<keyword evidence="5" id="KW-0808">Transferase</keyword>
<evidence type="ECO:0000259" key="13">
    <source>
        <dbReference type="Pfam" id="PF01288"/>
    </source>
</evidence>
<keyword evidence="6" id="KW-0547">Nucleotide-binding</keyword>
<sequence>MIIIGMGANLMHPVYGEPVNSLAAAVEELVRRGVTVVAQSSWYRTAPVPVSDQPWYVNAVLKVETDLSAADLLALLHEVEREFGRVREVKWEARVLDLDLLAYDDLVTDNRDKDVGGVIPHPHMHERAFVLVPLDEIAPDWTHPVHGKTARAFLADLGDSQVFDVVPAKAQFVENTG</sequence>
<evidence type="ECO:0000256" key="5">
    <source>
        <dbReference type="ARBA" id="ARBA00022679"/>
    </source>
</evidence>
<dbReference type="Proteomes" id="UP001161409">
    <property type="component" value="Unassembled WGS sequence"/>
</dbReference>
<dbReference type="CDD" id="cd00483">
    <property type="entry name" value="HPPK"/>
    <property type="match status" value="1"/>
</dbReference>
<comment type="function">
    <text evidence="10">Catalyzes the transfer of pyrophosphate from adenosine triphosphate (ATP) to 6-hydroxymethyl-7,8-dihydropterin, an enzymatic step in folate biosynthesis pathway.</text>
</comment>
<evidence type="ECO:0000256" key="4">
    <source>
        <dbReference type="ARBA" id="ARBA00016218"/>
    </source>
</evidence>
<evidence type="ECO:0000256" key="1">
    <source>
        <dbReference type="ARBA" id="ARBA00005051"/>
    </source>
</evidence>
<feature type="domain" description="7,8-dihydro-6-hydroxymethylpterin-pyrophosphokinase" evidence="13">
    <location>
        <begin position="3"/>
        <end position="139"/>
    </location>
</feature>